<dbReference type="InterPro" id="IPR029101">
    <property type="entry name" value="Sigma_reg_N"/>
</dbReference>
<feature type="domain" description="Sigma factor regulator C-terminal" evidence="1">
    <location>
        <begin position="160"/>
        <end position="324"/>
    </location>
</feature>
<dbReference type="STRING" id="1196031.A361_25930"/>
<dbReference type="Pfam" id="PF13800">
    <property type="entry name" value="Sigma_reg_N"/>
    <property type="match status" value="1"/>
</dbReference>
<evidence type="ECO:0008006" key="5">
    <source>
        <dbReference type="Google" id="ProtNLM"/>
    </source>
</evidence>
<gene>
    <name evidence="3" type="ORF">A361_25930</name>
</gene>
<organism evidence="3 4">
    <name type="scientific">Cytobacillus oceanisediminis 2691</name>
    <dbReference type="NCBI Taxonomy" id="1196031"/>
    <lineage>
        <taxon>Bacteria</taxon>
        <taxon>Bacillati</taxon>
        <taxon>Bacillota</taxon>
        <taxon>Bacilli</taxon>
        <taxon>Bacillales</taxon>
        <taxon>Bacillaceae</taxon>
        <taxon>Cytobacillus</taxon>
    </lineage>
</organism>
<evidence type="ECO:0000313" key="4">
    <source>
        <dbReference type="Proteomes" id="UP000077856"/>
    </source>
</evidence>
<evidence type="ECO:0000313" key="3">
    <source>
        <dbReference type="EMBL" id="AND42449.1"/>
    </source>
</evidence>
<dbReference type="InterPro" id="IPR025672">
    <property type="entry name" value="Sigma_reg_C_dom"/>
</dbReference>
<accession>A0A160MGI9</accession>
<dbReference type="eggNOG" id="ENOG502Z96W">
    <property type="taxonomic scope" value="Bacteria"/>
</dbReference>
<dbReference type="KEGG" id="bon:A361_25930"/>
<dbReference type="RefSeq" id="WP_019380608.1">
    <property type="nucleotide sequence ID" value="NZ_CP015506.1"/>
</dbReference>
<sequence length="331" mass="38446">MTDWNKDREKKIMAKYRFTLTFRVMRVIAACLLLFWVYMMAVNILSDAANSEKKHVFYSKVALDWKHPNLYEDFGGFVNKELTPFLTQKISYLISRQIGRESQTIGEVQIEKRLLNSYSTLKIQKYKPQNENIYRFSLPENPKSGKKLSAEGKPGVWASLDKIHDGTVAEMAFSTQSFMEPEDLLTLLEPYDLEVLWMPLYTGELKEFQTGYGSGGNSIELTSIYGLTGGREAGEDYMSESKLALNEEFMEENKKLMLKQMENLLKNESQSYYENFLGLDHLKERHQYLQKNGFTVYGAVVTGPVKELLKLKEEKQIRAPYLGEVDYWNWE</sequence>
<evidence type="ECO:0000259" key="1">
    <source>
        <dbReference type="Pfam" id="PF13791"/>
    </source>
</evidence>
<dbReference type="EMBL" id="CP015506">
    <property type="protein sequence ID" value="AND42449.1"/>
    <property type="molecule type" value="Genomic_DNA"/>
</dbReference>
<dbReference type="Proteomes" id="UP000077856">
    <property type="component" value="Chromosome"/>
</dbReference>
<protein>
    <recommendedName>
        <fullName evidence="5">Sigma factor regulator C-terminal domain-containing protein</fullName>
    </recommendedName>
</protein>
<proteinExistence type="predicted"/>
<evidence type="ECO:0000259" key="2">
    <source>
        <dbReference type="Pfam" id="PF13800"/>
    </source>
</evidence>
<feature type="domain" description="Sigma factor regulator N-terminal" evidence="2">
    <location>
        <begin position="10"/>
        <end position="102"/>
    </location>
</feature>
<dbReference type="AlphaFoldDB" id="A0A160MGI9"/>
<reference evidence="3 4" key="1">
    <citation type="submission" date="2016-04" db="EMBL/GenBank/DDBJ databases">
        <title>Complete genome sequence of Bacillus oceanisediminis strain 2691.</title>
        <authorList>
            <person name="Jeong H."/>
            <person name="Kim H.J."/>
            <person name="Lee D.-W."/>
        </authorList>
    </citation>
    <scope>NUCLEOTIDE SEQUENCE [LARGE SCALE GENOMIC DNA]</scope>
    <source>
        <strain evidence="3 4">2691</strain>
    </source>
</reference>
<name>A0A160MGI9_9BACI</name>
<dbReference type="Pfam" id="PF13791">
    <property type="entry name" value="Sigma_reg_C"/>
    <property type="match status" value="1"/>
</dbReference>